<dbReference type="InterPro" id="IPR002885">
    <property type="entry name" value="PPR_rpt"/>
</dbReference>
<proteinExistence type="predicted"/>
<evidence type="ECO:0008006" key="4">
    <source>
        <dbReference type="Google" id="ProtNLM"/>
    </source>
</evidence>
<dbReference type="AlphaFoldDB" id="A0A498KFG0"/>
<evidence type="ECO:0000256" key="1">
    <source>
        <dbReference type="ARBA" id="ARBA00022737"/>
    </source>
</evidence>
<dbReference type="Gene3D" id="1.25.40.10">
    <property type="entry name" value="Tetratricopeptide repeat domain"/>
    <property type="match status" value="1"/>
</dbReference>
<dbReference type="EMBL" id="RDQH01000329">
    <property type="protein sequence ID" value="RXI04485.1"/>
    <property type="molecule type" value="Genomic_DNA"/>
</dbReference>
<keyword evidence="1" id="KW-0677">Repeat</keyword>
<reference evidence="2 3" key="1">
    <citation type="submission" date="2018-10" db="EMBL/GenBank/DDBJ databases">
        <title>A high-quality apple genome assembly.</title>
        <authorList>
            <person name="Hu J."/>
        </authorList>
    </citation>
    <scope>NUCLEOTIDE SEQUENCE [LARGE SCALE GENOMIC DNA]</scope>
    <source>
        <strain evidence="3">cv. HFTH1</strain>
        <tissue evidence="2">Young leaf</tissue>
    </source>
</reference>
<evidence type="ECO:0000313" key="2">
    <source>
        <dbReference type="EMBL" id="RXI04485.1"/>
    </source>
</evidence>
<accession>A0A498KFG0</accession>
<sequence length="73" mass="8414">MVKMMRTTTIASSLKVGYGIGSRLRLRLRLRGLIREAKKLLTKMEERGCPRDNYTYNTIVRGIINKNETSRAI</sequence>
<dbReference type="Pfam" id="PF13041">
    <property type="entry name" value="PPR_2"/>
    <property type="match status" value="1"/>
</dbReference>
<organism evidence="2 3">
    <name type="scientific">Malus domestica</name>
    <name type="common">Apple</name>
    <name type="synonym">Pyrus malus</name>
    <dbReference type="NCBI Taxonomy" id="3750"/>
    <lineage>
        <taxon>Eukaryota</taxon>
        <taxon>Viridiplantae</taxon>
        <taxon>Streptophyta</taxon>
        <taxon>Embryophyta</taxon>
        <taxon>Tracheophyta</taxon>
        <taxon>Spermatophyta</taxon>
        <taxon>Magnoliopsida</taxon>
        <taxon>eudicotyledons</taxon>
        <taxon>Gunneridae</taxon>
        <taxon>Pentapetalae</taxon>
        <taxon>rosids</taxon>
        <taxon>fabids</taxon>
        <taxon>Rosales</taxon>
        <taxon>Rosaceae</taxon>
        <taxon>Amygdaloideae</taxon>
        <taxon>Maleae</taxon>
        <taxon>Malus</taxon>
    </lineage>
</organism>
<gene>
    <name evidence="2" type="ORF">DVH24_038759</name>
</gene>
<evidence type="ECO:0000313" key="3">
    <source>
        <dbReference type="Proteomes" id="UP000290289"/>
    </source>
</evidence>
<protein>
    <recommendedName>
        <fullName evidence="4">Pentatricopeptide repeat-containing protein</fullName>
    </recommendedName>
</protein>
<name>A0A498KFG0_MALDO</name>
<keyword evidence="3" id="KW-1185">Reference proteome</keyword>
<comment type="caution">
    <text evidence="2">The sequence shown here is derived from an EMBL/GenBank/DDBJ whole genome shotgun (WGS) entry which is preliminary data.</text>
</comment>
<dbReference type="Proteomes" id="UP000290289">
    <property type="component" value="Chromosome 3"/>
</dbReference>
<dbReference type="InterPro" id="IPR011990">
    <property type="entry name" value="TPR-like_helical_dom_sf"/>
</dbReference>